<dbReference type="PANTHER" id="PTHR35812:SF1">
    <property type="entry name" value="LIPOPROTEIN"/>
    <property type="match status" value="1"/>
</dbReference>
<feature type="domain" description="Lcl C-terminal" evidence="2">
    <location>
        <begin position="192"/>
        <end position="317"/>
    </location>
</feature>
<dbReference type="RefSeq" id="WP_135592949.1">
    <property type="nucleotide sequence ID" value="NZ_RQEZ01000034.1"/>
</dbReference>
<reference evidence="3" key="1">
    <citation type="journal article" date="2019" name="PLoS Negl. Trop. Dis.">
        <title>Revisiting the worldwide diversity of Leptospira species in the environment.</title>
        <authorList>
            <person name="Vincent A.T."/>
            <person name="Schiettekatte O."/>
            <person name="Bourhy P."/>
            <person name="Veyrier F.J."/>
            <person name="Picardeau M."/>
        </authorList>
    </citation>
    <scope>NUCLEOTIDE SEQUENCE [LARGE SCALE GENOMIC DNA]</scope>
    <source>
        <strain evidence="3">201800299</strain>
    </source>
</reference>
<evidence type="ECO:0000256" key="1">
    <source>
        <dbReference type="SAM" id="SignalP"/>
    </source>
</evidence>
<dbReference type="Pfam" id="PF07603">
    <property type="entry name" value="Lcl_C"/>
    <property type="match status" value="2"/>
</dbReference>
<feature type="chain" id="PRO_5043206816" evidence="1">
    <location>
        <begin position="22"/>
        <end position="466"/>
    </location>
</feature>
<dbReference type="Gene3D" id="2.60.40.2340">
    <property type="match status" value="1"/>
</dbReference>
<dbReference type="AlphaFoldDB" id="A0A5F1YSU2"/>
<keyword evidence="4" id="KW-1185">Reference proteome</keyword>
<sequence length="466" mass="50460">MSLSKGFRILLCFSFLGCAQASRINLDASSNAGLLLQGGFNFVFGSNGNELTAFEFPGVENYLVRSYPGVVTETEIAARVPFGATKRLKAAFTVSPGAYVFVNGIQQISGVTENDFSSPVIYMIVAGNGNVRSYTVNVGVFTPISDAGQVECSDDSLNTIPCGNTTFPGQDGDYAGIAPSFQRVGADPVQPVVYDKNTGLIWKLCRQGTNAVDCTALGATAMTYSNAVNSCAALNDTAYAGIRTWRLPDIRELFTLASYDRDPPYIDVAVFPDGNNQVWSGSKSDPLSSTPSRWTLNFSTGNNQSSFESVALGVRCVSGGEYPVRSFIDRGDGTVFDQNTDLLWQKCMVGKAGDNCQNVVNDLSFSWQTALTNCDTLNLAGLHWRMPNVREYLSIVRYDLPSGTTSIDETAFPNTQTNTQYWMSNTNHYPGNEGAFMFDIGYAFLSSSDPIYSQSVRCVTDAPVSQ</sequence>
<name>A0A5F1YSU2_9LEPT</name>
<keyword evidence="1" id="KW-0732">Signal</keyword>
<evidence type="ECO:0000313" key="3">
    <source>
        <dbReference type="EMBL" id="TGK36373.1"/>
    </source>
</evidence>
<organism evidence="3 4">
    <name type="scientific">Leptospira gomenensis</name>
    <dbReference type="NCBI Taxonomy" id="2484974"/>
    <lineage>
        <taxon>Bacteria</taxon>
        <taxon>Pseudomonadati</taxon>
        <taxon>Spirochaetota</taxon>
        <taxon>Spirochaetia</taxon>
        <taxon>Leptospirales</taxon>
        <taxon>Leptospiraceae</taxon>
        <taxon>Leptospira</taxon>
    </lineage>
</organism>
<accession>A0A5F1YSU2</accession>
<dbReference type="InterPro" id="IPR011460">
    <property type="entry name" value="Lcl_C"/>
</dbReference>
<gene>
    <name evidence="3" type="ORF">EHQ17_04280</name>
</gene>
<dbReference type="OrthoDB" id="341917at2"/>
<proteinExistence type="predicted"/>
<dbReference type="EMBL" id="RQFA01000022">
    <property type="protein sequence ID" value="TGK36373.1"/>
    <property type="molecule type" value="Genomic_DNA"/>
</dbReference>
<feature type="signal peptide" evidence="1">
    <location>
        <begin position="1"/>
        <end position="21"/>
    </location>
</feature>
<comment type="caution">
    <text evidence="3">The sequence shown here is derived from an EMBL/GenBank/DDBJ whole genome shotgun (WGS) entry which is preliminary data.</text>
</comment>
<dbReference type="Proteomes" id="UP000298277">
    <property type="component" value="Unassembled WGS sequence"/>
</dbReference>
<feature type="domain" description="Lcl C-terminal" evidence="2">
    <location>
        <begin position="333"/>
        <end position="459"/>
    </location>
</feature>
<evidence type="ECO:0000259" key="2">
    <source>
        <dbReference type="Pfam" id="PF07603"/>
    </source>
</evidence>
<dbReference type="PANTHER" id="PTHR35812">
    <property type="entry name" value="LIPOPROTEIN"/>
    <property type="match status" value="1"/>
</dbReference>
<evidence type="ECO:0000313" key="4">
    <source>
        <dbReference type="Proteomes" id="UP000298277"/>
    </source>
</evidence>
<protein>
    <submittedName>
        <fullName evidence="3">DUF1566 domain-containing protein</fullName>
    </submittedName>
</protein>